<gene>
    <name evidence="1" type="ORF">TVAG_454590</name>
</gene>
<dbReference type="InterPro" id="IPR043129">
    <property type="entry name" value="ATPase_NBD"/>
</dbReference>
<dbReference type="VEuPathDB" id="TrichDB:TVAGG3_0231400"/>
<dbReference type="Gene3D" id="3.30.420.40">
    <property type="match status" value="2"/>
</dbReference>
<reference evidence="1" key="1">
    <citation type="submission" date="2006-10" db="EMBL/GenBank/DDBJ databases">
        <authorList>
            <person name="Amadeo P."/>
            <person name="Zhao Q."/>
            <person name="Wortman J."/>
            <person name="Fraser-Liggett C."/>
            <person name="Carlton J."/>
        </authorList>
    </citation>
    <scope>NUCLEOTIDE SEQUENCE</scope>
    <source>
        <strain evidence="1">G3</strain>
    </source>
</reference>
<protein>
    <submittedName>
        <fullName evidence="1">Uncharacterized protein</fullName>
    </submittedName>
</protein>
<dbReference type="Proteomes" id="UP000001542">
    <property type="component" value="Unassembled WGS sequence"/>
</dbReference>
<name>A2EU72_TRIV3</name>
<organism evidence="1 2">
    <name type="scientific">Trichomonas vaginalis (strain ATCC PRA-98 / G3)</name>
    <dbReference type="NCBI Taxonomy" id="412133"/>
    <lineage>
        <taxon>Eukaryota</taxon>
        <taxon>Metamonada</taxon>
        <taxon>Parabasalia</taxon>
        <taxon>Trichomonadida</taxon>
        <taxon>Trichomonadidae</taxon>
        <taxon>Trichomonas</taxon>
    </lineage>
</organism>
<evidence type="ECO:0000313" key="2">
    <source>
        <dbReference type="Proteomes" id="UP000001542"/>
    </source>
</evidence>
<sequence>MIDDVNLIVDIGNTKTVAYQSKQGQPVIFNIYNNKVISTLLIFSERQITFGNEDTSQANENSTFRNIIHHFLYKKKYYFEDKTDTYLISPQTALASFFKKLSDESNGSTHFYTIIPAWWPEEEVAEFAKAAEVAGVSITPINSFDAIVHGYFNLVDVDYEIKYIVFDIGSLGIQCYKFATYKDDFEYQNYSFIEIGNKNILKCFSDVISQQIGDEKMRKIYSKKIGSRSYKNAVEKCQKDMMDWKLSNFKLIQEDINLQVKRDDIEKTKYYKQISKVLKEKIAEFIGNDFDYHIEILGNPFAKSFISELIEKNRSEKQIPATTDAKCYNTMTESVLCYGGVSYYINSIKNPNLISKDYGRSKALSSINVYRSSGLEIEHEKKSFGATDLNGTDIVPNYDEKDYKFIKSKLDYYKELDEYAEIEADMDELEIEDYETVTKENKEKALQEGRDAIKQMFKDKGFDETDLNNFERENDEKIKEIYSKCCDIGKQLKDRKYIYTDWLAPIENANAQVSVEPEMSVKENY</sequence>
<dbReference type="SMR" id="A2EU72"/>
<dbReference type="EMBL" id="DS113493">
    <property type="protein sequence ID" value="EAY03820.1"/>
    <property type="molecule type" value="Genomic_DNA"/>
</dbReference>
<dbReference type="RefSeq" id="XP_001316043.1">
    <property type="nucleotide sequence ID" value="XM_001316008.1"/>
</dbReference>
<dbReference type="KEGG" id="tva:4761668"/>
<evidence type="ECO:0000313" key="1">
    <source>
        <dbReference type="EMBL" id="EAY03820.1"/>
    </source>
</evidence>
<dbReference type="VEuPathDB" id="TrichDB:TVAG_454590"/>
<dbReference type="AlphaFoldDB" id="A2EU72"/>
<proteinExistence type="predicted"/>
<keyword evidence="2" id="KW-1185">Reference proteome</keyword>
<dbReference type="OrthoDB" id="434160at2759"/>
<dbReference type="SUPFAM" id="SSF53067">
    <property type="entry name" value="Actin-like ATPase domain"/>
    <property type="match status" value="1"/>
</dbReference>
<reference evidence="1" key="2">
    <citation type="journal article" date="2007" name="Science">
        <title>Draft genome sequence of the sexually transmitted pathogen Trichomonas vaginalis.</title>
        <authorList>
            <person name="Carlton J.M."/>
            <person name="Hirt R.P."/>
            <person name="Silva J.C."/>
            <person name="Delcher A.L."/>
            <person name="Schatz M."/>
            <person name="Zhao Q."/>
            <person name="Wortman J.R."/>
            <person name="Bidwell S.L."/>
            <person name="Alsmark U.C.M."/>
            <person name="Besteiro S."/>
            <person name="Sicheritz-Ponten T."/>
            <person name="Noel C.J."/>
            <person name="Dacks J.B."/>
            <person name="Foster P.G."/>
            <person name="Simillion C."/>
            <person name="Van de Peer Y."/>
            <person name="Miranda-Saavedra D."/>
            <person name="Barton G.J."/>
            <person name="Westrop G.D."/>
            <person name="Mueller S."/>
            <person name="Dessi D."/>
            <person name="Fiori P.L."/>
            <person name="Ren Q."/>
            <person name="Paulsen I."/>
            <person name="Zhang H."/>
            <person name="Bastida-Corcuera F.D."/>
            <person name="Simoes-Barbosa A."/>
            <person name="Brown M.T."/>
            <person name="Hayes R.D."/>
            <person name="Mukherjee M."/>
            <person name="Okumura C.Y."/>
            <person name="Schneider R."/>
            <person name="Smith A.J."/>
            <person name="Vanacova S."/>
            <person name="Villalvazo M."/>
            <person name="Haas B.J."/>
            <person name="Pertea M."/>
            <person name="Feldblyum T.V."/>
            <person name="Utterback T.R."/>
            <person name="Shu C.L."/>
            <person name="Osoegawa K."/>
            <person name="de Jong P.J."/>
            <person name="Hrdy I."/>
            <person name="Horvathova L."/>
            <person name="Zubacova Z."/>
            <person name="Dolezal P."/>
            <person name="Malik S.B."/>
            <person name="Logsdon J.M. Jr."/>
            <person name="Henze K."/>
            <person name="Gupta A."/>
            <person name="Wang C.C."/>
            <person name="Dunne R.L."/>
            <person name="Upcroft J.A."/>
            <person name="Upcroft P."/>
            <person name="White O."/>
            <person name="Salzberg S.L."/>
            <person name="Tang P."/>
            <person name="Chiu C.-H."/>
            <person name="Lee Y.-S."/>
            <person name="Embley T.M."/>
            <person name="Coombs G.H."/>
            <person name="Mottram J.C."/>
            <person name="Tachezy J."/>
            <person name="Fraser-Liggett C.M."/>
            <person name="Johnson P.J."/>
        </authorList>
    </citation>
    <scope>NUCLEOTIDE SEQUENCE [LARGE SCALE GENOMIC DNA]</scope>
    <source>
        <strain evidence="1">G3</strain>
    </source>
</reference>
<accession>A2EU72</accession>
<dbReference type="Gene3D" id="3.90.640.10">
    <property type="entry name" value="Actin, Chain A, domain 4"/>
    <property type="match status" value="1"/>
</dbReference>
<dbReference type="InParanoid" id="A2EU72"/>